<reference evidence="2 3" key="2">
    <citation type="submission" date="2018-11" db="EMBL/GenBank/DDBJ databases">
        <authorList>
            <consortium name="Pathogen Informatics"/>
        </authorList>
    </citation>
    <scope>NUCLEOTIDE SEQUENCE [LARGE SCALE GENOMIC DNA]</scope>
</reference>
<dbReference type="EMBL" id="UYYF01004333">
    <property type="protein sequence ID" value="VDN02546.1"/>
    <property type="molecule type" value="Genomic_DNA"/>
</dbReference>
<gene>
    <name evidence="2" type="ORF">TCLT_LOCUS5318</name>
</gene>
<feature type="domain" description="Domain of unknown function DB" evidence="1">
    <location>
        <begin position="98"/>
        <end position="190"/>
    </location>
</feature>
<proteinExistence type="predicted"/>
<dbReference type="Proteomes" id="UP000276776">
    <property type="component" value="Unassembled WGS sequence"/>
</dbReference>
<evidence type="ECO:0000313" key="4">
    <source>
        <dbReference type="WBParaSite" id="TCLT_0000532901-mRNA-1"/>
    </source>
</evidence>
<dbReference type="AlphaFoldDB" id="A0A0N5CY25"/>
<protein>
    <submittedName>
        <fullName evidence="4">DB domain-containing protein</fullName>
    </submittedName>
</protein>
<dbReference type="OMA" id="FCKGDVP"/>
<evidence type="ECO:0000313" key="3">
    <source>
        <dbReference type="Proteomes" id="UP000276776"/>
    </source>
</evidence>
<evidence type="ECO:0000259" key="1">
    <source>
        <dbReference type="Pfam" id="PF01682"/>
    </source>
</evidence>
<reference evidence="4" key="1">
    <citation type="submission" date="2017-02" db="UniProtKB">
        <authorList>
            <consortium name="WormBaseParasite"/>
        </authorList>
    </citation>
    <scope>IDENTIFICATION</scope>
</reference>
<evidence type="ECO:0000313" key="2">
    <source>
        <dbReference type="EMBL" id="VDN02546.1"/>
    </source>
</evidence>
<sequence>MDTTATRREHFKRQMAVKSTDQMLMKANLAPPTITPDSPRPQKVLNTSDLAQKDANTKELPAMDTKGHCFGKSVKAETLKRTCPCSCDAIHFDRIQTCCKTVGQRGMAFCLPLCKYNTTVDEASYKCVSQLTTWAYCAADVSDNTACCKSRGVAMECLSFCKGDVPTCDLQNIFSYQPCLRHIETITYCHKESLVPEPRWNPEWTARCEWDESD</sequence>
<dbReference type="OrthoDB" id="5843172at2759"/>
<name>A0A0N5CY25_THECL</name>
<dbReference type="WBParaSite" id="TCLT_0000532901-mRNA-1">
    <property type="protein sequence ID" value="TCLT_0000532901-mRNA-1"/>
    <property type="gene ID" value="TCLT_0000532901"/>
</dbReference>
<keyword evidence="3" id="KW-1185">Reference proteome</keyword>
<dbReference type="Pfam" id="PF01682">
    <property type="entry name" value="DB"/>
    <property type="match status" value="1"/>
</dbReference>
<dbReference type="InterPro" id="IPR002602">
    <property type="entry name" value="DB"/>
</dbReference>
<accession>A0A0N5CY25</accession>
<organism evidence="4">
    <name type="scientific">Thelazia callipaeda</name>
    <name type="common">Oriental eyeworm</name>
    <name type="synonym">Parasitic nematode</name>
    <dbReference type="NCBI Taxonomy" id="103827"/>
    <lineage>
        <taxon>Eukaryota</taxon>
        <taxon>Metazoa</taxon>
        <taxon>Ecdysozoa</taxon>
        <taxon>Nematoda</taxon>
        <taxon>Chromadorea</taxon>
        <taxon>Rhabditida</taxon>
        <taxon>Spirurina</taxon>
        <taxon>Spiruromorpha</taxon>
        <taxon>Thelazioidea</taxon>
        <taxon>Thelaziidae</taxon>
        <taxon>Thelazia</taxon>
    </lineage>
</organism>